<dbReference type="HOGENOM" id="CLU_201758_0_0_10"/>
<proteinExistence type="predicted"/>
<gene>
    <name evidence="1" type="ordered locus">Fleli_0991</name>
</gene>
<name>I4AHK4_BERLS</name>
<keyword evidence="2" id="KW-1185">Reference proteome</keyword>
<sequence length="65" mass="7669">MLEYQKMIIQKVSFSKSLFEKELRKTIALLTSNEVFELRNWAISQFGQTYSDILQRCFATSRVMA</sequence>
<dbReference type="KEGG" id="fli:Fleli_0991"/>
<dbReference type="EMBL" id="CP003345">
    <property type="protein sequence ID" value="AFM03439.1"/>
    <property type="molecule type" value="Genomic_DNA"/>
</dbReference>
<evidence type="ECO:0008006" key="3">
    <source>
        <dbReference type="Google" id="ProtNLM"/>
    </source>
</evidence>
<accession>I4AHK4</accession>
<dbReference type="AlphaFoldDB" id="I4AHK4"/>
<organism evidence="1 2">
    <name type="scientific">Bernardetia litoralis (strain ATCC 23117 / DSM 6794 / NBRC 15988 / NCIMB 1366 / Fx l1 / Sio-4)</name>
    <name type="common">Flexibacter litoralis</name>
    <dbReference type="NCBI Taxonomy" id="880071"/>
    <lineage>
        <taxon>Bacteria</taxon>
        <taxon>Pseudomonadati</taxon>
        <taxon>Bacteroidota</taxon>
        <taxon>Cytophagia</taxon>
        <taxon>Cytophagales</taxon>
        <taxon>Bernardetiaceae</taxon>
        <taxon>Bernardetia</taxon>
    </lineage>
</organism>
<reference evidence="2" key="1">
    <citation type="submission" date="2012-06" db="EMBL/GenBank/DDBJ databases">
        <title>The complete genome of Flexibacter litoralis DSM 6794.</title>
        <authorList>
            <person name="Lucas S."/>
            <person name="Copeland A."/>
            <person name="Lapidus A."/>
            <person name="Glavina del Rio T."/>
            <person name="Dalin E."/>
            <person name="Tice H."/>
            <person name="Bruce D."/>
            <person name="Goodwin L."/>
            <person name="Pitluck S."/>
            <person name="Peters L."/>
            <person name="Ovchinnikova G."/>
            <person name="Lu M."/>
            <person name="Kyrpides N."/>
            <person name="Mavromatis K."/>
            <person name="Ivanova N."/>
            <person name="Brettin T."/>
            <person name="Detter J.C."/>
            <person name="Han C."/>
            <person name="Larimer F."/>
            <person name="Land M."/>
            <person name="Hauser L."/>
            <person name="Markowitz V."/>
            <person name="Cheng J.-F."/>
            <person name="Hugenholtz P."/>
            <person name="Woyke T."/>
            <person name="Wu D."/>
            <person name="Spring S."/>
            <person name="Lang E."/>
            <person name="Kopitz M."/>
            <person name="Brambilla E."/>
            <person name="Klenk H.-P."/>
            <person name="Eisen J.A."/>
        </authorList>
    </citation>
    <scope>NUCLEOTIDE SEQUENCE [LARGE SCALE GENOMIC DNA]</scope>
    <source>
        <strain evidence="2">ATCC 23117 / DSM 6794 / NBRC 15988 / NCIMB 1366 / Sio-4</strain>
    </source>
</reference>
<evidence type="ECO:0000313" key="2">
    <source>
        <dbReference type="Proteomes" id="UP000006054"/>
    </source>
</evidence>
<dbReference type="STRING" id="880071.Fleli_0991"/>
<dbReference type="OrthoDB" id="840060at2"/>
<dbReference type="Proteomes" id="UP000006054">
    <property type="component" value="Chromosome"/>
</dbReference>
<evidence type="ECO:0000313" key="1">
    <source>
        <dbReference type="EMBL" id="AFM03439.1"/>
    </source>
</evidence>
<protein>
    <recommendedName>
        <fullName evidence="3">Transposase</fullName>
    </recommendedName>
</protein>